<protein>
    <submittedName>
        <fullName evidence="5">Fungal lipase-like domain-containing protein</fullName>
    </submittedName>
</protein>
<dbReference type="Proteomes" id="UP001152797">
    <property type="component" value="Unassembled WGS sequence"/>
</dbReference>
<proteinExistence type="predicted"/>
<gene>
    <name evidence="4" type="ORF">C1SCF055_LOCUS4220</name>
</gene>
<feature type="region of interest" description="Disordered" evidence="1">
    <location>
        <begin position="308"/>
        <end position="341"/>
    </location>
</feature>
<evidence type="ECO:0000256" key="2">
    <source>
        <dbReference type="SAM" id="Phobius"/>
    </source>
</evidence>
<accession>A0A9P1FJ91</accession>
<feature type="transmembrane region" description="Helical" evidence="2">
    <location>
        <begin position="36"/>
        <end position="57"/>
    </location>
</feature>
<organism evidence="4">
    <name type="scientific">Cladocopium goreaui</name>
    <dbReference type="NCBI Taxonomy" id="2562237"/>
    <lineage>
        <taxon>Eukaryota</taxon>
        <taxon>Sar</taxon>
        <taxon>Alveolata</taxon>
        <taxon>Dinophyceae</taxon>
        <taxon>Suessiales</taxon>
        <taxon>Symbiodiniaceae</taxon>
        <taxon>Cladocopium</taxon>
    </lineage>
</organism>
<evidence type="ECO:0000259" key="3">
    <source>
        <dbReference type="Pfam" id="PF01764"/>
    </source>
</evidence>
<reference evidence="5 6" key="2">
    <citation type="submission" date="2024-05" db="EMBL/GenBank/DDBJ databases">
        <authorList>
            <person name="Chen Y."/>
            <person name="Shah S."/>
            <person name="Dougan E. K."/>
            <person name="Thang M."/>
            <person name="Chan C."/>
        </authorList>
    </citation>
    <scope>NUCLEOTIDE SEQUENCE [LARGE SCALE GENOMIC DNA]</scope>
</reference>
<keyword evidence="2" id="KW-0812">Transmembrane</keyword>
<feature type="compositionally biased region" description="Basic residues" evidence="1">
    <location>
        <begin position="324"/>
        <end position="341"/>
    </location>
</feature>
<dbReference type="Gene3D" id="3.40.50.1820">
    <property type="entry name" value="alpha/beta hydrolase"/>
    <property type="match status" value="1"/>
</dbReference>
<dbReference type="InterPro" id="IPR002921">
    <property type="entry name" value="Fungal_lipase-type"/>
</dbReference>
<dbReference type="EMBL" id="CAMXCT030000235">
    <property type="protein sequence ID" value="CAL4763264.1"/>
    <property type="molecule type" value="Genomic_DNA"/>
</dbReference>
<dbReference type="SUPFAM" id="SSF53474">
    <property type="entry name" value="alpha/beta-Hydrolases"/>
    <property type="match status" value="1"/>
</dbReference>
<feature type="domain" description="Fungal lipase-type" evidence="3">
    <location>
        <begin position="124"/>
        <end position="254"/>
    </location>
</feature>
<dbReference type="Pfam" id="PF01764">
    <property type="entry name" value="Lipase_3"/>
    <property type="match status" value="1"/>
</dbReference>
<evidence type="ECO:0000313" key="5">
    <source>
        <dbReference type="EMBL" id="CAL4763264.1"/>
    </source>
</evidence>
<dbReference type="GO" id="GO:0006629">
    <property type="term" value="P:lipid metabolic process"/>
    <property type="evidence" value="ECO:0007669"/>
    <property type="project" value="InterPro"/>
</dbReference>
<dbReference type="EMBL" id="CAMXCT010000235">
    <property type="protein sequence ID" value="CAI3975952.1"/>
    <property type="molecule type" value="Genomic_DNA"/>
</dbReference>
<dbReference type="AlphaFoldDB" id="A0A9P1FJ91"/>
<keyword evidence="2" id="KW-1133">Transmembrane helix</keyword>
<evidence type="ECO:0000313" key="6">
    <source>
        <dbReference type="Proteomes" id="UP001152797"/>
    </source>
</evidence>
<dbReference type="InterPro" id="IPR029058">
    <property type="entry name" value="AB_hydrolase_fold"/>
</dbReference>
<sequence length="341" mass="38087">MDSAPLETELVVPERPPRRRCRCFQCPPCNSCRCRVALAAGLLLFCALVGLITAWVIRPNSVEYSEDTAVRLAQLAGAAYCSRAALEAWTCGSKCLTSVSKPVKVCQGETTQAFVARWEGDALISFEGTKSYLSMVQDLRIWKNLTDWKSHGKVHEGFLIEWESLRRCVKDALTSLSSPAGSHIKVTGHSLGGAVGVIAMVDLVSEGWLVREGYTFGMPRPGDAAFARTFDGMFFRRFYRVTHHMDPVPHVPPEEMGFQHLASEVFYDADVKRGFVRCPRAEDERCAGKYWDVPHDLLHISDHKDYMDQDTGSEGCEGAEKTRPTRPRLRVGSKAINSKRR</sequence>
<reference evidence="4" key="1">
    <citation type="submission" date="2022-10" db="EMBL/GenBank/DDBJ databases">
        <authorList>
            <person name="Chen Y."/>
            <person name="Dougan E. K."/>
            <person name="Chan C."/>
            <person name="Rhodes N."/>
            <person name="Thang M."/>
        </authorList>
    </citation>
    <scope>NUCLEOTIDE SEQUENCE</scope>
</reference>
<evidence type="ECO:0000256" key="1">
    <source>
        <dbReference type="SAM" id="MobiDB-lite"/>
    </source>
</evidence>
<dbReference type="EMBL" id="CAMXCT020000235">
    <property type="protein sequence ID" value="CAL1129327.1"/>
    <property type="molecule type" value="Genomic_DNA"/>
</dbReference>
<dbReference type="OrthoDB" id="424277at2759"/>
<dbReference type="CDD" id="cd00519">
    <property type="entry name" value="Lipase_3"/>
    <property type="match status" value="1"/>
</dbReference>
<name>A0A9P1FJ91_9DINO</name>
<keyword evidence="6" id="KW-1185">Reference proteome</keyword>
<comment type="caution">
    <text evidence="4">The sequence shown here is derived from an EMBL/GenBank/DDBJ whole genome shotgun (WGS) entry which is preliminary data.</text>
</comment>
<keyword evidence="2" id="KW-0472">Membrane</keyword>
<evidence type="ECO:0000313" key="4">
    <source>
        <dbReference type="EMBL" id="CAI3975952.1"/>
    </source>
</evidence>
<dbReference type="PANTHER" id="PTHR45908">
    <property type="entry name" value="PROTEIN CBG11750-RELATED"/>
    <property type="match status" value="1"/>
</dbReference>